<dbReference type="InterPro" id="IPR036259">
    <property type="entry name" value="MFS_trans_sf"/>
</dbReference>
<keyword evidence="3 6" id="KW-0812">Transmembrane</keyword>
<feature type="transmembrane region" description="Helical" evidence="6">
    <location>
        <begin position="427"/>
        <end position="449"/>
    </location>
</feature>
<feature type="transmembrane region" description="Helical" evidence="6">
    <location>
        <begin position="58"/>
        <end position="78"/>
    </location>
</feature>
<feature type="transmembrane region" description="Helical" evidence="6">
    <location>
        <begin position="22"/>
        <end position="46"/>
    </location>
</feature>
<feature type="transmembrane region" description="Helical" evidence="6">
    <location>
        <begin position="266"/>
        <end position="287"/>
    </location>
</feature>
<dbReference type="SUPFAM" id="SSF103473">
    <property type="entry name" value="MFS general substrate transporter"/>
    <property type="match status" value="1"/>
</dbReference>
<feature type="transmembrane region" description="Helical" evidence="6">
    <location>
        <begin position="176"/>
        <end position="194"/>
    </location>
</feature>
<comment type="caution">
    <text evidence="8">The sequence shown here is derived from an EMBL/GenBank/DDBJ whole genome shotgun (WGS) entry which is preliminary data.</text>
</comment>
<keyword evidence="9" id="KW-1185">Reference proteome</keyword>
<dbReference type="Pfam" id="PF07690">
    <property type="entry name" value="MFS_1"/>
    <property type="match status" value="1"/>
</dbReference>
<dbReference type="PRINTS" id="PR01036">
    <property type="entry name" value="TCRTETB"/>
</dbReference>
<accession>A0ABX1ZLG8</accession>
<feature type="domain" description="Major facilitator superfamily (MFS) profile" evidence="7">
    <location>
        <begin position="24"/>
        <end position="453"/>
    </location>
</feature>
<evidence type="ECO:0000256" key="4">
    <source>
        <dbReference type="ARBA" id="ARBA00022989"/>
    </source>
</evidence>
<dbReference type="PANTHER" id="PTHR42718">
    <property type="entry name" value="MAJOR FACILITATOR SUPERFAMILY MULTIDRUG TRANSPORTER MFSC"/>
    <property type="match status" value="1"/>
</dbReference>
<feature type="transmembrane region" description="Helical" evidence="6">
    <location>
        <begin position="395"/>
        <end position="415"/>
    </location>
</feature>
<feature type="transmembrane region" description="Helical" evidence="6">
    <location>
        <begin position="90"/>
        <end position="113"/>
    </location>
</feature>
<feature type="transmembrane region" description="Helical" evidence="6">
    <location>
        <begin position="299"/>
        <end position="320"/>
    </location>
</feature>
<dbReference type="PANTHER" id="PTHR42718:SF9">
    <property type="entry name" value="MAJOR FACILITATOR SUPERFAMILY MULTIDRUG TRANSPORTER MFSC"/>
    <property type="match status" value="1"/>
</dbReference>
<evidence type="ECO:0000313" key="8">
    <source>
        <dbReference type="EMBL" id="NOV00671.1"/>
    </source>
</evidence>
<dbReference type="CDD" id="cd17321">
    <property type="entry name" value="MFS_MMR_MDR_like"/>
    <property type="match status" value="1"/>
</dbReference>
<dbReference type="Gene3D" id="1.20.1250.20">
    <property type="entry name" value="MFS general substrate transporter like domains"/>
    <property type="match status" value="1"/>
</dbReference>
<organism evidence="8 9">
    <name type="scientific">Paenibacillus planticolens</name>
    <dbReference type="NCBI Taxonomy" id="2654976"/>
    <lineage>
        <taxon>Bacteria</taxon>
        <taxon>Bacillati</taxon>
        <taxon>Bacillota</taxon>
        <taxon>Bacilli</taxon>
        <taxon>Bacillales</taxon>
        <taxon>Paenibacillaceae</taxon>
        <taxon>Paenibacillus</taxon>
    </lineage>
</organism>
<keyword evidence="5 6" id="KW-0472">Membrane</keyword>
<reference evidence="8 9" key="1">
    <citation type="submission" date="2019-10" db="EMBL/GenBank/DDBJ databases">
        <title>Description of Paenibacillus pedi sp. nov.</title>
        <authorList>
            <person name="Carlier A."/>
            <person name="Qi S."/>
        </authorList>
    </citation>
    <scope>NUCLEOTIDE SEQUENCE [LARGE SCALE GENOMIC DNA]</scope>
    <source>
        <strain evidence="8 9">LMG 31457</strain>
    </source>
</reference>
<evidence type="ECO:0000313" key="9">
    <source>
        <dbReference type="Proteomes" id="UP000618579"/>
    </source>
</evidence>
<sequence>MKDALNNTIVEKNEVLLLPREGVIITLLCITIVLVTMNTAMFNLALNDLSHYFNLPSSIVSLTVTSYSIMFAISSITYSRLSDIVPLKRLFAISLVLTGGASVGAMLSNHFWVLLAVRVVQAAGAGAAISLSIVLLARYVPLARRGKALTFIMSSVSLGFGLGPVIGGFVVQYLGWKYLFAITSLLLCIAPLLVRHIPKESLPKRSFDLLGALSLSAGMSGLLVFLTYYYPSALLIGILGLLVFFMRIRQAEHPFVLPLLLTNKTYLVLAFIGVLSYLCNFATLFLLPQMLMKHFGLSASHAGFIIFPGAILSIMLSRIVGAMIDKRGNSSMLCATPILILIAAILFAGVGTQYWVANVFVYMLMNLGFAIISSSVSNEISRILPSSQIGSGTGLYQLMQFISGAFGIAVLSSTLERQQALSPSHAYANIFWGLAVIAVLANLCAFLYVRRLTQNAAKKLAKPSNLNSI</sequence>
<feature type="transmembrane region" description="Helical" evidence="6">
    <location>
        <begin position="119"/>
        <end position="137"/>
    </location>
</feature>
<dbReference type="EMBL" id="WHNZ01000022">
    <property type="protein sequence ID" value="NOV00671.1"/>
    <property type="molecule type" value="Genomic_DNA"/>
</dbReference>
<dbReference type="Gene3D" id="1.20.1720.10">
    <property type="entry name" value="Multidrug resistance protein D"/>
    <property type="match status" value="1"/>
</dbReference>
<protein>
    <submittedName>
        <fullName evidence="8">MFS transporter</fullName>
    </submittedName>
</protein>
<gene>
    <name evidence="8" type="ORF">GC097_11665</name>
</gene>
<evidence type="ECO:0000256" key="2">
    <source>
        <dbReference type="ARBA" id="ARBA00022448"/>
    </source>
</evidence>
<dbReference type="RefSeq" id="WP_171683501.1">
    <property type="nucleotide sequence ID" value="NZ_WHNZ01000022.1"/>
</dbReference>
<evidence type="ECO:0000256" key="3">
    <source>
        <dbReference type="ARBA" id="ARBA00022692"/>
    </source>
</evidence>
<feature type="transmembrane region" description="Helical" evidence="6">
    <location>
        <begin position="332"/>
        <end position="349"/>
    </location>
</feature>
<keyword evidence="2" id="KW-0813">Transport</keyword>
<evidence type="ECO:0000259" key="7">
    <source>
        <dbReference type="PROSITE" id="PS50850"/>
    </source>
</evidence>
<evidence type="ECO:0000256" key="5">
    <source>
        <dbReference type="ARBA" id="ARBA00023136"/>
    </source>
</evidence>
<feature type="transmembrane region" description="Helical" evidence="6">
    <location>
        <begin position="229"/>
        <end position="246"/>
    </location>
</feature>
<dbReference type="Proteomes" id="UP000618579">
    <property type="component" value="Unassembled WGS sequence"/>
</dbReference>
<feature type="transmembrane region" description="Helical" evidence="6">
    <location>
        <begin position="355"/>
        <end position="374"/>
    </location>
</feature>
<comment type="subcellular location">
    <subcellularLocation>
        <location evidence="1">Cell membrane</location>
        <topology evidence="1">Multi-pass membrane protein</topology>
    </subcellularLocation>
</comment>
<evidence type="ECO:0000256" key="1">
    <source>
        <dbReference type="ARBA" id="ARBA00004651"/>
    </source>
</evidence>
<dbReference type="InterPro" id="IPR011701">
    <property type="entry name" value="MFS"/>
</dbReference>
<dbReference type="InterPro" id="IPR020846">
    <property type="entry name" value="MFS_dom"/>
</dbReference>
<dbReference type="PROSITE" id="PS50850">
    <property type="entry name" value="MFS"/>
    <property type="match status" value="1"/>
</dbReference>
<evidence type="ECO:0000256" key="6">
    <source>
        <dbReference type="SAM" id="Phobius"/>
    </source>
</evidence>
<proteinExistence type="predicted"/>
<name>A0ABX1ZLG8_9BACL</name>
<keyword evidence="4 6" id="KW-1133">Transmembrane helix</keyword>
<feature type="transmembrane region" description="Helical" evidence="6">
    <location>
        <begin position="149"/>
        <end position="170"/>
    </location>
</feature>